<feature type="region of interest" description="Disordered" evidence="1">
    <location>
        <begin position="200"/>
        <end position="225"/>
    </location>
</feature>
<feature type="compositionally biased region" description="Basic and acidic residues" evidence="1">
    <location>
        <begin position="102"/>
        <end position="129"/>
    </location>
</feature>
<accession>A0A419W0X6</accession>
<dbReference type="Pfam" id="PF24034">
    <property type="entry name" value="DUF7343"/>
    <property type="match status" value="1"/>
</dbReference>
<dbReference type="Gene3D" id="1.10.10.10">
    <property type="entry name" value="Winged helix-like DNA-binding domain superfamily/Winged helix DNA-binding domain"/>
    <property type="match status" value="1"/>
</dbReference>
<dbReference type="InterPro" id="IPR036390">
    <property type="entry name" value="WH_DNA-bd_sf"/>
</dbReference>
<proteinExistence type="predicted"/>
<evidence type="ECO:0000313" key="4">
    <source>
        <dbReference type="Proteomes" id="UP000283805"/>
    </source>
</evidence>
<dbReference type="OrthoDB" id="27885at2157"/>
<comment type="caution">
    <text evidence="3">The sequence shown here is derived from an EMBL/GenBank/DDBJ whole genome shotgun (WGS) entry which is preliminary data.</text>
</comment>
<feature type="region of interest" description="Disordered" evidence="1">
    <location>
        <begin position="93"/>
        <end position="139"/>
    </location>
</feature>
<dbReference type="InterPro" id="IPR055767">
    <property type="entry name" value="DUF7343"/>
</dbReference>
<evidence type="ECO:0000256" key="1">
    <source>
        <dbReference type="SAM" id="MobiDB-lite"/>
    </source>
</evidence>
<evidence type="ECO:0000259" key="2">
    <source>
        <dbReference type="Pfam" id="PF24034"/>
    </source>
</evidence>
<gene>
    <name evidence="3" type="ORF">ATJ93_3959</name>
</gene>
<name>A0A419W0X6_9EURY</name>
<reference evidence="3 4" key="1">
    <citation type="submission" date="2018-09" db="EMBL/GenBank/DDBJ databases">
        <title>Genomic Encyclopedia of Archaeal and Bacterial Type Strains, Phase II (KMG-II): from individual species to whole genera.</title>
        <authorList>
            <person name="Goeker M."/>
        </authorList>
    </citation>
    <scope>NUCLEOTIDE SEQUENCE [LARGE SCALE GENOMIC DNA]</scope>
    <source>
        <strain evidence="3 4">DSM 13151</strain>
    </source>
</reference>
<keyword evidence="4" id="KW-1185">Reference proteome</keyword>
<dbReference type="InterPro" id="IPR036388">
    <property type="entry name" value="WH-like_DNA-bd_sf"/>
</dbReference>
<dbReference type="AlphaFoldDB" id="A0A419W0X6"/>
<dbReference type="SUPFAM" id="SSF46785">
    <property type="entry name" value="Winged helix' DNA-binding domain"/>
    <property type="match status" value="1"/>
</dbReference>
<sequence>MASTVKLRARIAHGSASQPTDATRATIRRNDVHAAVSRPADQFGVPVSWLRPLELPTVWEQALLAVLFLLISGLIALRLVEALDRDLEAAFGPLFSGPDGGSDERDQSGDTRHTHEERSSPTTDHRGYERYLSPETPPELLSDEGKVVRLLVANGGEIRQHRITEETGWSKSKVSRICSQMHADGVVEKESVGRENVITLSATESTGTDDCDDPGTAGDVENPIP</sequence>
<protein>
    <recommendedName>
        <fullName evidence="2">DUF7343 domain-containing protein</fullName>
    </recommendedName>
</protein>
<evidence type="ECO:0000313" key="3">
    <source>
        <dbReference type="EMBL" id="RKD89133.1"/>
    </source>
</evidence>
<dbReference type="RefSeq" id="WP_120246285.1">
    <property type="nucleotide sequence ID" value="NZ_RAPO01000004.1"/>
</dbReference>
<dbReference type="EMBL" id="RAPO01000004">
    <property type="protein sequence ID" value="RKD89133.1"/>
    <property type="molecule type" value="Genomic_DNA"/>
</dbReference>
<organism evidence="3 4">
    <name type="scientific">Halopiger aswanensis</name>
    <dbReference type="NCBI Taxonomy" id="148449"/>
    <lineage>
        <taxon>Archaea</taxon>
        <taxon>Methanobacteriati</taxon>
        <taxon>Methanobacteriota</taxon>
        <taxon>Stenosarchaea group</taxon>
        <taxon>Halobacteria</taxon>
        <taxon>Halobacteriales</taxon>
        <taxon>Natrialbaceae</taxon>
        <taxon>Halopiger</taxon>
    </lineage>
</organism>
<feature type="domain" description="DUF7343" evidence="2">
    <location>
        <begin position="140"/>
        <end position="200"/>
    </location>
</feature>
<dbReference type="Proteomes" id="UP000283805">
    <property type="component" value="Unassembled WGS sequence"/>
</dbReference>